<dbReference type="SUPFAM" id="SSF89095">
    <property type="entry name" value="GatB/YqeY motif"/>
    <property type="match status" value="1"/>
</dbReference>
<dbReference type="OrthoDB" id="9788127at2"/>
<dbReference type="InterPro" id="IPR023168">
    <property type="entry name" value="GatB_Yqey_C_2"/>
</dbReference>
<evidence type="ECO:0000313" key="2">
    <source>
        <dbReference type="Proteomes" id="UP000242763"/>
    </source>
</evidence>
<gene>
    <name evidence="1" type="ORF">SAMN03080618_01222</name>
</gene>
<dbReference type="Pfam" id="PF09424">
    <property type="entry name" value="YqeY"/>
    <property type="match status" value="1"/>
</dbReference>
<dbReference type="AlphaFoldDB" id="A0A1I3KJC7"/>
<evidence type="ECO:0008006" key="3">
    <source>
        <dbReference type="Google" id="ProtNLM"/>
    </source>
</evidence>
<accession>A0A1I3KJC7</accession>
<evidence type="ECO:0000313" key="1">
    <source>
        <dbReference type="EMBL" id="SFI72557.1"/>
    </source>
</evidence>
<dbReference type="GO" id="GO:0016884">
    <property type="term" value="F:carbon-nitrogen ligase activity, with glutamine as amido-N-donor"/>
    <property type="evidence" value="ECO:0007669"/>
    <property type="project" value="InterPro"/>
</dbReference>
<dbReference type="STRING" id="1121003.SAMN03080618_01222"/>
<dbReference type="PANTHER" id="PTHR28055">
    <property type="entry name" value="ALTERED INHERITANCE OF MITOCHONDRIA PROTEIN 41, MITOCHONDRIAL"/>
    <property type="match status" value="1"/>
</dbReference>
<proteinExistence type="predicted"/>
<dbReference type="RefSeq" id="WP_091519911.1">
    <property type="nucleotide sequence ID" value="NZ_FORF01000005.1"/>
</dbReference>
<dbReference type="Gene3D" id="1.10.1510.10">
    <property type="entry name" value="Uncharacterised protein YqeY/AIM41 PF09424, N-terminal domain"/>
    <property type="match status" value="1"/>
</dbReference>
<sequence length="149" mass="16434">MRETVTNALKDAMRNKDKDRLSTLRMVNAAFQDRDIANRGVGKGAADSDELLQILTKMVKQREESAKAYTDGGRPELADKERAEIEILREFLPVQMSEDEARAAIAAAVKEVGAESVKDMGKVMAELKARYTGQMDFSKASGIIKQLLG</sequence>
<protein>
    <recommendedName>
        <fullName evidence="3">GatB/YqeY domain-containing protein</fullName>
    </recommendedName>
</protein>
<dbReference type="EMBL" id="FORF01000005">
    <property type="protein sequence ID" value="SFI72557.1"/>
    <property type="molecule type" value="Genomic_DNA"/>
</dbReference>
<dbReference type="Gene3D" id="1.10.10.410">
    <property type="match status" value="1"/>
</dbReference>
<organism evidence="1 2">
    <name type="scientific">Aquamicrobium aerolatum DSM 21857</name>
    <dbReference type="NCBI Taxonomy" id="1121003"/>
    <lineage>
        <taxon>Bacteria</taxon>
        <taxon>Pseudomonadati</taxon>
        <taxon>Pseudomonadota</taxon>
        <taxon>Alphaproteobacteria</taxon>
        <taxon>Hyphomicrobiales</taxon>
        <taxon>Phyllobacteriaceae</taxon>
        <taxon>Aerobium</taxon>
    </lineage>
</organism>
<keyword evidence="2" id="KW-1185">Reference proteome</keyword>
<name>A0A1I3KJC7_9HYPH</name>
<reference evidence="2" key="1">
    <citation type="submission" date="2016-10" db="EMBL/GenBank/DDBJ databases">
        <authorList>
            <person name="Varghese N."/>
            <person name="Submissions S."/>
        </authorList>
    </citation>
    <scope>NUCLEOTIDE SEQUENCE [LARGE SCALE GENOMIC DNA]</scope>
    <source>
        <strain evidence="2">DSM 21857</strain>
    </source>
</reference>
<dbReference type="InterPro" id="IPR042184">
    <property type="entry name" value="YqeY/Aim41_N"/>
</dbReference>
<dbReference type="PANTHER" id="PTHR28055:SF1">
    <property type="entry name" value="ALTERED INHERITANCE OF MITOCHONDRIA PROTEIN 41, MITOCHONDRIAL"/>
    <property type="match status" value="1"/>
</dbReference>
<dbReference type="InterPro" id="IPR019004">
    <property type="entry name" value="YqeY/Aim41"/>
</dbReference>
<dbReference type="Proteomes" id="UP000242763">
    <property type="component" value="Unassembled WGS sequence"/>
</dbReference>
<dbReference type="InterPro" id="IPR003789">
    <property type="entry name" value="Asn/Gln_tRNA_amidoTrase-B-like"/>
</dbReference>